<feature type="DNA-binding region" description="H-T-H motif" evidence="2">
    <location>
        <begin position="26"/>
        <end position="45"/>
    </location>
</feature>
<evidence type="ECO:0000256" key="2">
    <source>
        <dbReference type="PROSITE-ProRule" id="PRU00335"/>
    </source>
</evidence>
<dbReference type="PRINTS" id="PR00455">
    <property type="entry name" value="HTHTETR"/>
</dbReference>
<evidence type="ECO:0000256" key="1">
    <source>
        <dbReference type="ARBA" id="ARBA00023125"/>
    </source>
</evidence>
<dbReference type="Gene3D" id="1.10.10.60">
    <property type="entry name" value="Homeodomain-like"/>
    <property type="match status" value="1"/>
</dbReference>
<keyword evidence="5" id="KW-1185">Reference proteome</keyword>
<feature type="domain" description="HTH tetR-type" evidence="3">
    <location>
        <begin position="3"/>
        <end position="63"/>
    </location>
</feature>
<dbReference type="SUPFAM" id="SSF46689">
    <property type="entry name" value="Homeodomain-like"/>
    <property type="match status" value="1"/>
</dbReference>
<gene>
    <name evidence="4" type="ORF">EXE58_13010</name>
</gene>
<dbReference type="PROSITE" id="PS50977">
    <property type="entry name" value="HTH_TETR_2"/>
    <property type="match status" value="1"/>
</dbReference>
<dbReference type="KEGG" id="nsn:EXE58_13010"/>
<evidence type="ECO:0000259" key="3">
    <source>
        <dbReference type="PROSITE" id="PS50977"/>
    </source>
</evidence>
<dbReference type="InterPro" id="IPR001647">
    <property type="entry name" value="HTH_TetR"/>
</dbReference>
<reference evidence="4 5" key="1">
    <citation type="submission" date="2019-03" db="EMBL/GenBank/DDBJ databases">
        <title>Three New Species of Nocardioides, Nocardioides euryhalodurans sp. nov., Nocardioides seonyuensis sp. nov. and Nocardioides eburneoflavus sp. nov. Iolated from Soil.</title>
        <authorList>
            <person name="Roh S.G."/>
            <person name="Lee C."/>
            <person name="Kim M.-K."/>
            <person name="Kim S.B."/>
        </authorList>
    </citation>
    <scope>NUCLEOTIDE SEQUENCE [LARGE SCALE GENOMIC DNA]</scope>
    <source>
        <strain evidence="4 5">MMS17-SY207-3</strain>
    </source>
</reference>
<evidence type="ECO:0000313" key="4">
    <source>
        <dbReference type="EMBL" id="QBX56297.1"/>
    </source>
</evidence>
<dbReference type="RefSeq" id="WP_135268287.1">
    <property type="nucleotide sequence ID" value="NZ_CP038436.1"/>
</dbReference>
<proteinExistence type="predicted"/>
<dbReference type="GO" id="GO:0000976">
    <property type="term" value="F:transcription cis-regulatory region binding"/>
    <property type="evidence" value="ECO:0007669"/>
    <property type="project" value="TreeGrafter"/>
</dbReference>
<keyword evidence="1 2" id="KW-0238">DNA-binding</keyword>
<dbReference type="EMBL" id="CP038436">
    <property type="protein sequence ID" value="QBX56297.1"/>
    <property type="molecule type" value="Genomic_DNA"/>
</dbReference>
<evidence type="ECO:0000313" key="5">
    <source>
        <dbReference type="Proteomes" id="UP000294853"/>
    </source>
</evidence>
<dbReference type="PANTHER" id="PTHR30055:SF226">
    <property type="entry name" value="HTH-TYPE TRANSCRIPTIONAL REGULATOR PKSA"/>
    <property type="match status" value="1"/>
</dbReference>
<dbReference type="Proteomes" id="UP000294853">
    <property type="component" value="Chromosome"/>
</dbReference>
<dbReference type="InterPro" id="IPR050109">
    <property type="entry name" value="HTH-type_TetR-like_transc_reg"/>
</dbReference>
<dbReference type="PANTHER" id="PTHR30055">
    <property type="entry name" value="HTH-TYPE TRANSCRIPTIONAL REGULATOR RUTR"/>
    <property type="match status" value="1"/>
</dbReference>
<dbReference type="GO" id="GO:0003700">
    <property type="term" value="F:DNA-binding transcription factor activity"/>
    <property type="evidence" value="ECO:0007669"/>
    <property type="project" value="TreeGrafter"/>
</dbReference>
<dbReference type="InterPro" id="IPR009057">
    <property type="entry name" value="Homeodomain-like_sf"/>
</dbReference>
<accession>A0A4P7IJ50</accession>
<protein>
    <submittedName>
        <fullName evidence="4">TetR family transcriptional regulator</fullName>
    </submittedName>
</protein>
<name>A0A4P7IJ50_9ACTN</name>
<organism evidence="4 5">
    <name type="scientific">Nocardioides seonyuensis</name>
    <dbReference type="NCBI Taxonomy" id="2518371"/>
    <lineage>
        <taxon>Bacteria</taxon>
        <taxon>Bacillati</taxon>
        <taxon>Actinomycetota</taxon>
        <taxon>Actinomycetes</taxon>
        <taxon>Propionibacteriales</taxon>
        <taxon>Nocardioidaceae</taxon>
        <taxon>Nocardioides</taxon>
    </lineage>
</organism>
<sequence length="226" mass="25445">MPHTTAARLREAAFELFAEQGYDATSVDQVAERAGVGRSTFFRTYPSKEAVIFPDHEAVLSRIEARLAAATTGQHFLAVREAAHIVLRHYLDDDEHARARYRLTRSVPALREREIAGMQRYQEAFRRFARSWYDDADAAAALRADLRAELLAASVVTAHNHVLRRWLRRITSQGETEAEFERAMDEVERMFSTREPDDAGRGGHVVVLGPGADLDEAIDAVRRALS</sequence>
<dbReference type="OrthoDB" id="3235020at2"/>
<dbReference type="AlphaFoldDB" id="A0A4P7IJ50"/>
<dbReference type="Gene3D" id="1.10.357.10">
    <property type="entry name" value="Tetracycline Repressor, domain 2"/>
    <property type="match status" value="1"/>
</dbReference>
<dbReference type="Pfam" id="PF00440">
    <property type="entry name" value="TetR_N"/>
    <property type="match status" value="1"/>
</dbReference>